<evidence type="ECO:0000259" key="5">
    <source>
        <dbReference type="PROSITE" id="PS51352"/>
    </source>
</evidence>
<protein>
    <submittedName>
        <fullName evidence="6">Thiol peroxidase</fullName>
    </submittedName>
</protein>
<organism evidence="6 7">
    <name type="scientific">Leptolinea tardivitalis</name>
    <dbReference type="NCBI Taxonomy" id="229920"/>
    <lineage>
        <taxon>Bacteria</taxon>
        <taxon>Bacillati</taxon>
        <taxon>Chloroflexota</taxon>
        <taxon>Anaerolineae</taxon>
        <taxon>Anaerolineales</taxon>
        <taxon>Anaerolineaceae</taxon>
        <taxon>Leptolinea</taxon>
    </lineage>
</organism>
<keyword evidence="1 6" id="KW-0575">Peroxidase</keyword>
<dbReference type="AlphaFoldDB" id="A0A0P6WTI9"/>
<dbReference type="Proteomes" id="UP000050430">
    <property type="component" value="Unassembled WGS sequence"/>
</dbReference>
<dbReference type="Pfam" id="PF08534">
    <property type="entry name" value="Redoxin"/>
    <property type="match status" value="1"/>
</dbReference>
<dbReference type="OrthoDB" id="9781543at2"/>
<gene>
    <name evidence="6" type="ORF">ADM99_05335</name>
</gene>
<dbReference type="InterPro" id="IPR013740">
    <property type="entry name" value="Redoxin"/>
</dbReference>
<sequence length="172" mass="19640">MLERKGLIRFDNKDATIIGEDIKIGQQAPSFKAHLQDWTYLDILKMTRGKVRIIVSVPSVEMEVCNREISRFNEEAGNLSKVISILIISTDLPYAQKRYCATAGIDQIIVISDHLKTNFGKKYGCLIKEHRVLRNAVFVIDKKYKIIYANYSQNLGDEPDYSEVLETARNAL</sequence>
<keyword evidence="7" id="KW-1185">Reference proteome</keyword>
<dbReference type="InterPro" id="IPR050455">
    <property type="entry name" value="Tpx_Peroxidase_subfamily"/>
</dbReference>
<name>A0A0P6WTI9_9CHLR</name>
<keyword evidence="3" id="KW-1015">Disulfide bond</keyword>
<keyword evidence="2" id="KW-0049">Antioxidant</keyword>
<reference evidence="6 7" key="1">
    <citation type="submission" date="2015-07" db="EMBL/GenBank/DDBJ databases">
        <title>Genome sequence of Leptolinea tardivitalis DSM 16556.</title>
        <authorList>
            <person name="Hemp J."/>
            <person name="Ward L.M."/>
            <person name="Pace L.A."/>
            <person name="Fischer W.W."/>
        </authorList>
    </citation>
    <scope>NUCLEOTIDE SEQUENCE [LARGE SCALE GENOMIC DNA]</scope>
    <source>
        <strain evidence="6 7">YMTK-2</strain>
    </source>
</reference>
<dbReference type="PANTHER" id="PTHR43110">
    <property type="entry name" value="THIOL PEROXIDASE"/>
    <property type="match status" value="1"/>
</dbReference>
<evidence type="ECO:0000313" key="6">
    <source>
        <dbReference type="EMBL" id="KPL72544.1"/>
    </source>
</evidence>
<keyword evidence="1 6" id="KW-0560">Oxidoreductase</keyword>
<dbReference type="EMBL" id="LGCK01000007">
    <property type="protein sequence ID" value="KPL72544.1"/>
    <property type="molecule type" value="Genomic_DNA"/>
</dbReference>
<evidence type="ECO:0000256" key="1">
    <source>
        <dbReference type="ARBA" id="ARBA00022559"/>
    </source>
</evidence>
<dbReference type="Gene3D" id="3.40.30.10">
    <property type="entry name" value="Glutaredoxin"/>
    <property type="match status" value="1"/>
</dbReference>
<dbReference type="SUPFAM" id="SSF52833">
    <property type="entry name" value="Thioredoxin-like"/>
    <property type="match status" value="1"/>
</dbReference>
<proteinExistence type="predicted"/>
<evidence type="ECO:0000256" key="3">
    <source>
        <dbReference type="ARBA" id="ARBA00023157"/>
    </source>
</evidence>
<keyword evidence="4" id="KW-0676">Redox-active center</keyword>
<dbReference type="PANTHER" id="PTHR43110:SF1">
    <property type="entry name" value="THIOL PEROXIDASE"/>
    <property type="match status" value="1"/>
</dbReference>
<dbReference type="NCBIfam" id="NF001808">
    <property type="entry name" value="PRK00522.1"/>
    <property type="match status" value="1"/>
</dbReference>
<evidence type="ECO:0000256" key="4">
    <source>
        <dbReference type="ARBA" id="ARBA00023284"/>
    </source>
</evidence>
<comment type="caution">
    <text evidence="6">The sequence shown here is derived from an EMBL/GenBank/DDBJ whole genome shotgun (WGS) entry which is preliminary data.</text>
</comment>
<dbReference type="RefSeq" id="WP_062421410.1">
    <property type="nucleotide sequence ID" value="NZ_BBYA01000008.1"/>
</dbReference>
<dbReference type="GO" id="GO:0004601">
    <property type="term" value="F:peroxidase activity"/>
    <property type="evidence" value="ECO:0007669"/>
    <property type="project" value="UniProtKB-KW"/>
</dbReference>
<dbReference type="InterPro" id="IPR013766">
    <property type="entry name" value="Thioredoxin_domain"/>
</dbReference>
<evidence type="ECO:0000256" key="2">
    <source>
        <dbReference type="ARBA" id="ARBA00022862"/>
    </source>
</evidence>
<dbReference type="STRING" id="229920.ADM99_05335"/>
<dbReference type="PROSITE" id="PS51352">
    <property type="entry name" value="THIOREDOXIN_2"/>
    <property type="match status" value="1"/>
</dbReference>
<dbReference type="InterPro" id="IPR036249">
    <property type="entry name" value="Thioredoxin-like_sf"/>
</dbReference>
<accession>A0A0P6WTI9</accession>
<evidence type="ECO:0000313" key="7">
    <source>
        <dbReference type="Proteomes" id="UP000050430"/>
    </source>
</evidence>
<feature type="domain" description="Thioredoxin" evidence="5">
    <location>
        <begin position="22"/>
        <end position="170"/>
    </location>
</feature>